<dbReference type="EMBL" id="GBXM01024163">
    <property type="protein sequence ID" value="JAH84414.1"/>
    <property type="molecule type" value="Transcribed_RNA"/>
</dbReference>
<proteinExistence type="predicted"/>
<sequence length="42" mass="4716">MQVFWFRLLLINHLKTSAPQGTKPGLSSLVGESAREYWEPGA</sequence>
<keyword evidence="1" id="KW-0732">Signal</keyword>
<dbReference type="AlphaFoldDB" id="A0A0E9W204"/>
<reference evidence="2" key="1">
    <citation type="submission" date="2014-11" db="EMBL/GenBank/DDBJ databases">
        <authorList>
            <person name="Amaro Gonzalez C."/>
        </authorList>
    </citation>
    <scope>NUCLEOTIDE SEQUENCE</scope>
</reference>
<protein>
    <submittedName>
        <fullName evidence="2">Uncharacterized protein</fullName>
    </submittedName>
</protein>
<reference evidence="2" key="2">
    <citation type="journal article" date="2015" name="Fish Shellfish Immunol.">
        <title>Early steps in the European eel (Anguilla anguilla)-Vibrio vulnificus interaction in the gills: Role of the RtxA13 toxin.</title>
        <authorList>
            <person name="Callol A."/>
            <person name="Pajuelo D."/>
            <person name="Ebbesson L."/>
            <person name="Teles M."/>
            <person name="MacKenzie S."/>
            <person name="Amaro C."/>
        </authorList>
    </citation>
    <scope>NUCLEOTIDE SEQUENCE</scope>
</reference>
<evidence type="ECO:0000256" key="1">
    <source>
        <dbReference type="SAM" id="SignalP"/>
    </source>
</evidence>
<accession>A0A0E9W204</accession>
<organism evidence="2">
    <name type="scientific">Anguilla anguilla</name>
    <name type="common">European freshwater eel</name>
    <name type="synonym">Muraena anguilla</name>
    <dbReference type="NCBI Taxonomy" id="7936"/>
    <lineage>
        <taxon>Eukaryota</taxon>
        <taxon>Metazoa</taxon>
        <taxon>Chordata</taxon>
        <taxon>Craniata</taxon>
        <taxon>Vertebrata</taxon>
        <taxon>Euteleostomi</taxon>
        <taxon>Actinopterygii</taxon>
        <taxon>Neopterygii</taxon>
        <taxon>Teleostei</taxon>
        <taxon>Anguilliformes</taxon>
        <taxon>Anguillidae</taxon>
        <taxon>Anguilla</taxon>
    </lineage>
</organism>
<feature type="signal peptide" evidence="1">
    <location>
        <begin position="1"/>
        <end position="17"/>
    </location>
</feature>
<feature type="chain" id="PRO_5002433962" evidence="1">
    <location>
        <begin position="18"/>
        <end position="42"/>
    </location>
</feature>
<name>A0A0E9W204_ANGAN</name>
<evidence type="ECO:0000313" key="2">
    <source>
        <dbReference type="EMBL" id="JAH84414.1"/>
    </source>
</evidence>